<name>A0A2H0WT34_9BACT</name>
<dbReference type="Proteomes" id="UP000231198">
    <property type="component" value="Unassembled WGS sequence"/>
</dbReference>
<evidence type="ECO:0000313" key="2">
    <source>
        <dbReference type="Proteomes" id="UP000231198"/>
    </source>
</evidence>
<proteinExistence type="predicted"/>
<evidence type="ECO:0008006" key="3">
    <source>
        <dbReference type="Google" id="ProtNLM"/>
    </source>
</evidence>
<reference evidence="2" key="1">
    <citation type="submission" date="2017-09" db="EMBL/GenBank/DDBJ databases">
        <title>Depth-based differentiation of microbial function through sediment-hosted aquifers and enrichment of novel symbionts in the deep terrestrial subsurface.</title>
        <authorList>
            <person name="Probst A.J."/>
            <person name="Ladd B."/>
            <person name="Jarett J.K."/>
            <person name="Geller-Mcgrath D.E."/>
            <person name="Sieber C.M.K."/>
            <person name="Emerson J.B."/>
            <person name="Anantharaman K."/>
            <person name="Thomas B.C."/>
            <person name="Malmstrom R."/>
            <person name="Stieglmeier M."/>
            <person name="Klingl A."/>
            <person name="Woyke T."/>
            <person name="Ryan C.M."/>
            <person name="Banfield J.F."/>
        </authorList>
    </citation>
    <scope>NUCLEOTIDE SEQUENCE [LARGE SCALE GENOMIC DNA]</scope>
</reference>
<accession>A0A2H0WT34</accession>
<dbReference type="AlphaFoldDB" id="A0A2H0WT34"/>
<sequence>MKIIICGSISASDEILEVKKTLEDKGHQVEIPEGIKRPEIRAKTEAAVSERAEIKTKYDLIRGYYEKMKMYDAVLIVNPEKKGIKGYIGGNTLIEMAFAHVLNKKLYCLYPLPDMSYTSEMLAMQPVILNGDLNKIV</sequence>
<evidence type="ECO:0000313" key="1">
    <source>
        <dbReference type="EMBL" id="PIS15832.1"/>
    </source>
</evidence>
<organism evidence="1 2">
    <name type="scientific">Candidatus Roizmanbacteria bacterium CG09_land_8_20_14_0_10_41_9</name>
    <dbReference type="NCBI Taxonomy" id="1974850"/>
    <lineage>
        <taxon>Bacteria</taxon>
        <taxon>Candidatus Roizmaniibacteriota</taxon>
    </lineage>
</organism>
<protein>
    <recommendedName>
        <fullName evidence="3">Maf-like protein</fullName>
    </recommendedName>
</protein>
<comment type="caution">
    <text evidence="1">The sequence shown here is derived from an EMBL/GenBank/DDBJ whole genome shotgun (WGS) entry which is preliminary data.</text>
</comment>
<gene>
    <name evidence="1" type="ORF">COT62_01630</name>
</gene>
<dbReference type="EMBL" id="PEZG01000035">
    <property type="protein sequence ID" value="PIS15832.1"/>
    <property type="molecule type" value="Genomic_DNA"/>
</dbReference>